<comment type="similarity">
    <text evidence="1 4">Belongs to the endosulfine family.</text>
</comment>
<organism evidence="6">
    <name type="scientific">Oikopleura dioica</name>
    <name type="common">Tunicate</name>
    <dbReference type="NCBI Taxonomy" id="34765"/>
    <lineage>
        <taxon>Eukaryota</taxon>
        <taxon>Metazoa</taxon>
        <taxon>Chordata</taxon>
        <taxon>Tunicata</taxon>
        <taxon>Appendicularia</taxon>
        <taxon>Copelata</taxon>
        <taxon>Oikopleuridae</taxon>
        <taxon>Oikopleura</taxon>
    </lineage>
</organism>
<proteinExistence type="inferred from homology"/>
<evidence type="ECO:0000256" key="2">
    <source>
        <dbReference type="ARBA" id="ARBA00022776"/>
    </source>
</evidence>
<dbReference type="EMBL" id="FN653025">
    <property type="protein sequence ID" value="CBY18492.1"/>
    <property type="molecule type" value="Genomic_DNA"/>
</dbReference>
<feature type="region of interest" description="Disordered" evidence="5">
    <location>
        <begin position="118"/>
        <end position="147"/>
    </location>
</feature>
<sequence>MMAPGKQISADINQYRWNKKSVLQFIFARQQVREIAMSETNAKPLVERNEIEKQESKLRSMYGNLEKRKGPGMLMRKLQGGGRQYFDSADYTLDKGAKGNPLMKKSDAANKVPVHKAIEEVSPREPAGKIKKRLSNQSSLVNSSMEE</sequence>
<keyword evidence="7" id="KW-1185">Reference proteome</keyword>
<comment type="function">
    <text evidence="4">Protein phosphatase inhibitor that specifically inhibits protein phosphatase 2A (PP2A) during mitosis.</text>
</comment>
<dbReference type="InParanoid" id="E4X5C3"/>
<dbReference type="GO" id="GO:0051301">
    <property type="term" value="P:cell division"/>
    <property type="evidence" value="ECO:0007669"/>
    <property type="project" value="UniProtKB-KW"/>
</dbReference>
<keyword evidence="4" id="KW-0131">Cell cycle</keyword>
<evidence type="ECO:0000256" key="3">
    <source>
        <dbReference type="ARBA" id="ARBA00023272"/>
    </source>
</evidence>
<dbReference type="OrthoDB" id="5949865at2759"/>
<dbReference type="AlphaFoldDB" id="E4X5C3"/>
<keyword evidence="4" id="KW-0963">Cytoplasm</keyword>
<keyword evidence="2 4" id="KW-0498">Mitosis</keyword>
<reference evidence="6" key="1">
    <citation type="journal article" date="2010" name="Science">
        <title>Plasticity of animal genome architecture unmasked by rapid evolution of a pelagic tunicate.</title>
        <authorList>
            <person name="Denoeud F."/>
            <person name="Henriet S."/>
            <person name="Mungpakdee S."/>
            <person name="Aury J.M."/>
            <person name="Da Silva C."/>
            <person name="Brinkmann H."/>
            <person name="Mikhaleva J."/>
            <person name="Olsen L.C."/>
            <person name="Jubin C."/>
            <person name="Canestro C."/>
            <person name="Bouquet J.M."/>
            <person name="Danks G."/>
            <person name="Poulain J."/>
            <person name="Campsteijn C."/>
            <person name="Adamski M."/>
            <person name="Cross I."/>
            <person name="Yadetie F."/>
            <person name="Muffato M."/>
            <person name="Louis A."/>
            <person name="Butcher S."/>
            <person name="Tsagkogeorga G."/>
            <person name="Konrad A."/>
            <person name="Singh S."/>
            <person name="Jensen M.F."/>
            <person name="Cong E.H."/>
            <person name="Eikeseth-Otteraa H."/>
            <person name="Noel B."/>
            <person name="Anthouard V."/>
            <person name="Porcel B.M."/>
            <person name="Kachouri-Lafond R."/>
            <person name="Nishino A."/>
            <person name="Ugolini M."/>
            <person name="Chourrout P."/>
            <person name="Nishida H."/>
            <person name="Aasland R."/>
            <person name="Huzurbazar S."/>
            <person name="Westhof E."/>
            <person name="Delsuc F."/>
            <person name="Lehrach H."/>
            <person name="Reinhardt R."/>
            <person name="Weissenbach J."/>
            <person name="Roy S.W."/>
            <person name="Artiguenave F."/>
            <person name="Postlethwait J.H."/>
            <person name="Manak J.R."/>
            <person name="Thompson E.M."/>
            <person name="Jaillon O."/>
            <person name="Du Pasquier L."/>
            <person name="Boudinot P."/>
            <person name="Liberles D.A."/>
            <person name="Volff J.N."/>
            <person name="Philippe H."/>
            <person name="Lenhard B."/>
            <person name="Roest Crollius H."/>
            <person name="Wincker P."/>
            <person name="Chourrout D."/>
        </authorList>
    </citation>
    <scope>NUCLEOTIDE SEQUENCE [LARGE SCALE GENOMIC DNA]</scope>
</reference>
<evidence type="ECO:0000313" key="7">
    <source>
        <dbReference type="Proteomes" id="UP000001307"/>
    </source>
</evidence>
<evidence type="ECO:0000256" key="1">
    <source>
        <dbReference type="ARBA" id="ARBA00010520"/>
    </source>
</evidence>
<dbReference type="InterPro" id="IPR006760">
    <property type="entry name" value="Endosulphine"/>
</dbReference>
<dbReference type="GO" id="GO:0005737">
    <property type="term" value="C:cytoplasm"/>
    <property type="evidence" value="ECO:0007669"/>
    <property type="project" value="UniProtKB-SubCell"/>
</dbReference>
<feature type="compositionally biased region" description="Basic and acidic residues" evidence="5">
    <location>
        <begin position="118"/>
        <end position="128"/>
    </location>
</feature>
<dbReference type="Pfam" id="PF04667">
    <property type="entry name" value="Endosulfine"/>
    <property type="match status" value="1"/>
</dbReference>
<name>E4X5C3_OIKDI</name>
<comment type="subcellular location">
    <subcellularLocation>
        <location evidence="4">Cytoplasm</location>
    </subcellularLocation>
</comment>
<dbReference type="GO" id="GO:0004864">
    <property type="term" value="F:protein phosphatase inhibitor activity"/>
    <property type="evidence" value="ECO:0007669"/>
    <property type="project" value="UniProtKB-KW"/>
</dbReference>
<evidence type="ECO:0000256" key="4">
    <source>
        <dbReference type="RuleBase" id="RU363120"/>
    </source>
</evidence>
<dbReference type="FunCoup" id="E4X5C3">
    <property type="interactions" value="200"/>
</dbReference>
<protein>
    <submittedName>
        <fullName evidence="6">Uncharacterized protein</fullName>
    </submittedName>
</protein>
<evidence type="ECO:0000256" key="5">
    <source>
        <dbReference type="SAM" id="MobiDB-lite"/>
    </source>
</evidence>
<feature type="compositionally biased region" description="Polar residues" evidence="5">
    <location>
        <begin position="135"/>
        <end position="147"/>
    </location>
</feature>
<keyword evidence="4" id="KW-0132">Cell division</keyword>
<gene>
    <name evidence="6" type="ORF">GSOID_T00002356001</name>
</gene>
<keyword evidence="3 4" id="KW-0650">Protein phosphatase inhibitor</keyword>
<evidence type="ECO:0000313" key="6">
    <source>
        <dbReference type="EMBL" id="CBY18492.1"/>
    </source>
</evidence>
<accession>E4X5C3</accession>
<dbReference type="Proteomes" id="UP000001307">
    <property type="component" value="Unassembled WGS sequence"/>
</dbReference>